<gene>
    <name evidence="2" type="ORF">HDF14_003585</name>
</gene>
<dbReference type="Pfam" id="PF05050">
    <property type="entry name" value="Methyltransf_21"/>
    <property type="match status" value="1"/>
</dbReference>
<accession>A0A9X0QGB8</accession>
<organism evidence="2 3">
    <name type="scientific">Tunturiibacter gelidiferens</name>
    <dbReference type="NCBI Taxonomy" id="3069689"/>
    <lineage>
        <taxon>Bacteria</taxon>
        <taxon>Pseudomonadati</taxon>
        <taxon>Acidobacteriota</taxon>
        <taxon>Terriglobia</taxon>
        <taxon>Terriglobales</taxon>
        <taxon>Acidobacteriaceae</taxon>
        <taxon>Tunturiibacter</taxon>
    </lineage>
</organism>
<dbReference type="InterPro" id="IPR052514">
    <property type="entry name" value="SAM-dependent_MTase"/>
</dbReference>
<dbReference type="EMBL" id="JACHEB010000008">
    <property type="protein sequence ID" value="MBB5329956.1"/>
    <property type="molecule type" value="Genomic_DNA"/>
</dbReference>
<dbReference type="Gene3D" id="3.40.50.150">
    <property type="entry name" value="Vaccinia Virus protein VP39"/>
    <property type="match status" value="1"/>
</dbReference>
<comment type="caution">
    <text evidence="2">The sequence shown here is derived from an EMBL/GenBank/DDBJ whole genome shotgun (WGS) entry which is preliminary data.</text>
</comment>
<dbReference type="PANTHER" id="PTHR34203:SF15">
    <property type="entry name" value="SLL1173 PROTEIN"/>
    <property type="match status" value="1"/>
</dbReference>
<dbReference type="Proteomes" id="UP000535182">
    <property type="component" value="Unassembled WGS sequence"/>
</dbReference>
<reference evidence="2 3" key="1">
    <citation type="submission" date="2020-08" db="EMBL/GenBank/DDBJ databases">
        <title>Genomic Encyclopedia of Type Strains, Phase IV (KMG-V): Genome sequencing to study the core and pangenomes of soil and plant-associated prokaryotes.</title>
        <authorList>
            <person name="Whitman W."/>
        </authorList>
    </citation>
    <scope>NUCLEOTIDE SEQUENCE [LARGE SCALE GENOMIC DNA]</scope>
    <source>
        <strain evidence="2 3">X5P2</strain>
    </source>
</reference>
<keyword evidence="3" id="KW-1185">Reference proteome</keyword>
<protein>
    <submittedName>
        <fullName evidence="2">FkbM family methyltransferase</fullName>
    </submittedName>
</protein>
<keyword evidence="2" id="KW-0808">Transferase</keyword>
<feature type="domain" description="Methyltransferase FkbM" evidence="1">
    <location>
        <begin position="79"/>
        <end position="218"/>
    </location>
</feature>
<name>A0A9X0QGB8_9BACT</name>
<evidence type="ECO:0000313" key="3">
    <source>
        <dbReference type="Proteomes" id="UP000535182"/>
    </source>
</evidence>
<dbReference type="GO" id="GO:0008168">
    <property type="term" value="F:methyltransferase activity"/>
    <property type="evidence" value="ECO:0007669"/>
    <property type="project" value="UniProtKB-KW"/>
</dbReference>
<keyword evidence="2" id="KW-0489">Methyltransferase</keyword>
<dbReference type="InterPro" id="IPR029063">
    <property type="entry name" value="SAM-dependent_MTases_sf"/>
</dbReference>
<dbReference type="GO" id="GO:0032259">
    <property type="term" value="P:methylation"/>
    <property type="evidence" value="ECO:0007669"/>
    <property type="project" value="UniProtKB-KW"/>
</dbReference>
<proteinExistence type="predicted"/>
<dbReference type="RefSeq" id="WP_183978927.1">
    <property type="nucleotide sequence ID" value="NZ_JACHEB010000008.1"/>
</dbReference>
<dbReference type="AlphaFoldDB" id="A0A9X0QGB8"/>
<evidence type="ECO:0000313" key="2">
    <source>
        <dbReference type="EMBL" id="MBB5329956.1"/>
    </source>
</evidence>
<evidence type="ECO:0000259" key="1">
    <source>
        <dbReference type="Pfam" id="PF05050"/>
    </source>
</evidence>
<dbReference type="InterPro" id="IPR006342">
    <property type="entry name" value="FkbM_mtfrase"/>
</dbReference>
<dbReference type="PANTHER" id="PTHR34203">
    <property type="entry name" value="METHYLTRANSFERASE, FKBM FAMILY PROTEIN"/>
    <property type="match status" value="1"/>
</dbReference>
<dbReference type="SUPFAM" id="SSF53335">
    <property type="entry name" value="S-adenosyl-L-methionine-dependent methyltransferases"/>
    <property type="match status" value="1"/>
</dbReference>
<sequence>MSILRGVVSSYSLFGLNGVALLAKARLLRRSTEVSVSVSGIKHPVYVRLRTSDVSLLSEMLQDVEYDLNFPVPPSVIVDAGANTGLTSIFYANKYPQARIFAIEPELSNYEMLLKNAAAYENITCIRAALWKSDTKVKIADPGLGNWGFQTAALIQTGSQVRSKEVEAITVNSMMDRFGIDHIDLFRVDIEGAEQEVFENASPWINSVRVIAIELHDWLKSGCSRSVYLATNDFHWEFRRGETVFLGKGERVINEFLPRVQSDSPTSTHRVRGQRPCTIL</sequence>
<dbReference type="NCBIfam" id="TIGR01444">
    <property type="entry name" value="fkbM_fam"/>
    <property type="match status" value="1"/>
</dbReference>